<evidence type="ECO:0000256" key="2">
    <source>
        <dbReference type="ARBA" id="ARBA00022908"/>
    </source>
</evidence>
<dbReference type="SUPFAM" id="SSF46689">
    <property type="entry name" value="Homeodomain-like"/>
    <property type="match status" value="1"/>
</dbReference>
<dbReference type="Proteomes" id="UP001257739">
    <property type="component" value="Unassembled WGS sequence"/>
</dbReference>
<keyword evidence="2" id="KW-0229">DNA integration</keyword>
<name>A0ABU1UNS2_9ACTN</name>
<keyword evidence="3" id="KW-0238">DNA-binding</keyword>
<feature type="domain" description="Resolvase/invertase-type recombinase catalytic" evidence="5">
    <location>
        <begin position="6"/>
        <end position="142"/>
    </location>
</feature>
<proteinExistence type="inferred from homology"/>
<protein>
    <submittedName>
        <fullName evidence="6">DNA invertase Pin-like site-specific DNA recombinase</fullName>
    </submittedName>
</protein>
<organism evidence="6 7">
    <name type="scientific">Aeromicrobium panaciterrae</name>
    <dbReference type="NCBI Taxonomy" id="363861"/>
    <lineage>
        <taxon>Bacteria</taxon>
        <taxon>Bacillati</taxon>
        <taxon>Actinomycetota</taxon>
        <taxon>Actinomycetes</taxon>
        <taxon>Propionibacteriales</taxon>
        <taxon>Nocardioidaceae</taxon>
        <taxon>Aeromicrobium</taxon>
    </lineage>
</organism>
<dbReference type="SMART" id="SM00857">
    <property type="entry name" value="Resolvase"/>
    <property type="match status" value="1"/>
</dbReference>
<evidence type="ECO:0000256" key="3">
    <source>
        <dbReference type="ARBA" id="ARBA00023125"/>
    </source>
</evidence>
<evidence type="ECO:0000256" key="1">
    <source>
        <dbReference type="ARBA" id="ARBA00009913"/>
    </source>
</evidence>
<dbReference type="PANTHER" id="PTHR30461">
    <property type="entry name" value="DNA-INVERTASE FROM LAMBDOID PROPHAGE"/>
    <property type="match status" value="1"/>
</dbReference>
<dbReference type="RefSeq" id="WP_309969429.1">
    <property type="nucleotide sequence ID" value="NZ_JAVDWH010000001.1"/>
</dbReference>
<keyword evidence="4" id="KW-0233">DNA recombination</keyword>
<dbReference type="InterPro" id="IPR036162">
    <property type="entry name" value="Resolvase-like_N_sf"/>
</dbReference>
<dbReference type="SUPFAM" id="SSF53041">
    <property type="entry name" value="Resolvase-like"/>
    <property type="match status" value="1"/>
</dbReference>
<dbReference type="Gene3D" id="1.10.10.60">
    <property type="entry name" value="Homeodomain-like"/>
    <property type="match status" value="1"/>
</dbReference>
<sequence length="197" mass="21690">MGQDGLLIGYARCSTDEQDLQAQRDGLIRLGVPADRIYMDHGRTGSNRDRPGLREAMAAVRDGDTLVVTKLDRLARSVKDAAELVEELTESGARLSIAGSIHDPADPVGKLLFNVLSMVAEFERDLIRARTREGMAVARARGRLKGRQPKLSQAQQRQVIRLMDEGEQTPTEIGELFGVSRQTVYRLVAKAREGHAA</sequence>
<dbReference type="InterPro" id="IPR006119">
    <property type="entry name" value="Resolv_N"/>
</dbReference>
<dbReference type="Pfam" id="PF00239">
    <property type="entry name" value="Resolvase"/>
    <property type="match status" value="1"/>
</dbReference>
<evidence type="ECO:0000259" key="5">
    <source>
        <dbReference type="PROSITE" id="PS51736"/>
    </source>
</evidence>
<dbReference type="PANTHER" id="PTHR30461:SF2">
    <property type="entry name" value="SERINE RECOMBINASE PINE-RELATED"/>
    <property type="match status" value="1"/>
</dbReference>
<comment type="similarity">
    <text evidence="1">Belongs to the site-specific recombinase resolvase family.</text>
</comment>
<gene>
    <name evidence="6" type="ORF">J2X11_001671</name>
</gene>
<reference evidence="6 7" key="1">
    <citation type="submission" date="2023-07" db="EMBL/GenBank/DDBJ databases">
        <title>Sorghum-associated microbial communities from plants grown in Nebraska, USA.</title>
        <authorList>
            <person name="Schachtman D."/>
        </authorList>
    </citation>
    <scope>NUCLEOTIDE SEQUENCE [LARGE SCALE GENOMIC DNA]</scope>
    <source>
        <strain evidence="6 7">BE248</strain>
    </source>
</reference>
<evidence type="ECO:0000256" key="4">
    <source>
        <dbReference type="ARBA" id="ARBA00023172"/>
    </source>
</evidence>
<accession>A0ABU1UNS2</accession>
<dbReference type="Pfam" id="PF02796">
    <property type="entry name" value="HTH_7"/>
    <property type="match status" value="1"/>
</dbReference>
<dbReference type="InterPro" id="IPR006118">
    <property type="entry name" value="Recombinase_CS"/>
</dbReference>
<dbReference type="EMBL" id="JAVDWH010000001">
    <property type="protein sequence ID" value="MDR7086832.1"/>
    <property type="molecule type" value="Genomic_DNA"/>
</dbReference>
<evidence type="ECO:0000313" key="7">
    <source>
        <dbReference type="Proteomes" id="UP001257739"/>
    </source>
</evidence>
<dbReference type="CDD" id="cd03768">
    <property type="entry name" value="SR_ResInv"/>
    <property type="match status" value="1"/>
</dbReference>
<dbReference type="InterPro" id="IPR050639">
    <property type="entry name" value="SSR_resolvase"/>
</dbReference>
<dbReference type="CDD" id="cd00569">
    <property type="entry name" value="HTH_Hin_like"/>
    <property type="match status" value="1"/>
</dbReference>
<dbReference type="PROSITE" id="PS51736">
    <property type="entry name" value="RECOMBINASES_3"/>
    <property type="match status" value="1"/>
</dbReference>
<evidence type="ECO:0000313" key="6">
    <source>
        <dbReference type="EMBL" id="MDR7086832.1"/>
    </source>
</evidence>
<keyword evidence="7" id="KW-1185">Reference proteome</keyword>
<dbReference type="PROSITE" id="PS00398">
    <property type="entry name" value="RECOMBINASES_2"/>
    <property type="match status" value="1"/>
</dbReference>
<dbReference type="InterPro" id="IPR009057">
    <property type="entry name" value="Homeodomain-like_sf"/>
</dbReference>
<comment type="caution">
    <text evidence="6">The sequence shown here is derived from an EMBL/GenBank/DDBJ whole genome shotgun (WGS) entry which is preliminary data.</text>
</comment>
<dbReference type="Gene3D" id="3.40.50.1390">
    <property type="entry name" value="Resolvase, N-terminal catalytic domain"/>
    <property type="match status" value="1"/>
</dbReference>
<dbReference type="InterPro" id="IPR006120">
    <property type="entry name" value="Resolvase_HTH_dom"/>
</dbReference>